<protein>
    <submittedName>
        <fullName evidence="2">Uncharacterized protein</fullName>
    </submittedName>
</protein>
<evidence type="ECO:0000313" key="3">
    <source>
        <dbReference type="Proteomes" id="UP000193335"/>
    </source>
</evidence>
<comment type="caution">
    <text evidence="2">The sequence shown here is derived from an EMBL/GenBank/DDBJ whole genome shotgun (WGS) entry which is preliminary data.</text>
</comment>
<dbReference type="AlphaFoldDB" id="A0A1Y2JTH2"/>
<name>A0A1Y2JTH2_BRAJP</name>
<keyword evidence="1" id="KW-0812">Transmembrane</keyword>
<organism evidence="2 3">
    <name type="scientific">Bradyrhizobium japonicum</name>
    <dbReference type="NCBI Taxonomy" id="375"/>
    <lineage>
        <taxon>Bacteria</taxon>
        <taxon>Pseudomonadati</taxon>
        <taxon>Pseudomonadota</taxon>
        <taxon>Alphaproteobacteria</taxon>
        <taxon>Hyphomicrobiales</taxon>
        <taxon>Nitrobacteraceae</taxon>
        <taxon>Bradyrhizobium</taxon>
    </lineage>
</organism>
<accession>A0A1Y2JTH2</accession>
<reference evidence="2 3" key="1">
    <citation type="submission" date="2017-03" db="EMBL/GenBank/DDBJ databases">
        <title>Whole genome sequences of fourteen strains of Bradyrhizobium canariense and one strain of Bradyrhizobium japonicum isolated from Lupinus (Papilionoideae: Genisteae) species in Algeria.</title>
        <authorList>
            <person name="Crovadore J."/>
            <person name="Chekireb D."/>
            <person name="Brachmann A."/>
            <person name="Chablais R."/>
            <person name="Cochard B."/>
            <person name="Lefort F."/>
        </authorList>
    </citation>
    <scope>NUCLEOTIDE SEQUENCE [LARGE SCALE GENOMIC DNA]</scope>
    <source>
        <strain evidence="2 3">UBMA197</strain>
    </source>
</reference>
<evidence type="ECO:0000256" key="1">
    <source>
        <dbReference type="SAM" id="Phobius"/>
    </source>
</evidence>
<sequence length="104" mass="12345">MKPDERLAELVENSACFDDEAWKAWAQCLSPTERLAYIRKHRSHFRFTDYDEVIAVVRGRRFTGCPSQLLRWRDRIRARTLQSALLFLVAVWLGIIWLAVRLIR</sequence>
<keyword evidence="1" id="KW-1133">Transmembrane helix</keyword>
<evidence type="ECO:0000313" key="2">
    <source>
        <dbReference type="EMBL" id="OSJ34406.1"/>
    </source>
</evidence>
<proteinExistence type="predicted"/>
<dbReference type="RefSeq" id="WP_085399759.1">
    <property type="nucleotide sequence ID" value="NZ_NAFL01000232.1"/>
</dbReference>
<keyword evidence="1" id="KW-0472">Membrane</keyword>
<dbReference type="Proteomes" id="UP000193335">
    <property type="component" value="Unassembled WGS sequence"/>
</dbReference>
<dbReference type="EMBL" id="NAFL01000232">
    <property type="protein sequence ID" value="OSJ34406.1"/>
    <property type="molecule type" value="Genomic_DNA"/>
</dbReference>
<feature type="transmembrane region" description="Helical" evidence="1">
    <location>
        <begin position="81"/>
        <end position="100"/>
    </location>
</feature>
<gene>
    <name evidence="2" type="ORF">BSZ19_12255</name>
</gene>